<comment type="caution">
    <text evidence="4">The sequence shown here is derived from an EMBL/GenBank/DDBJ whole genome shotgun (WGS) entry which is preliminary data.</text>
</comment>
<dbReference type="PANTHER" id="PTHR32208">
    <property type="entry name" value="SECRETED PROTEIN-RELATED"/>
    <property type="match status" value="1"/>
</dbReference>
<dbReference type="Proteomes" id="UP001498398">
    <property type="component" value="Unassembled WGS sequence"/>
</dbReference>
<dbReference type="InterPro" id="IPR009880">
    <property type="entry name" value="Glyoxal_oxidase_N"/>
</dbReference>
<gene>
    <name evidence="4" type="ORF">VKT23_015799</name>
</gene>
<evidence type="ECO:0000256" key="1">
    <source>
        <dbReference type="ARBA" id="ARBA00022729"/>
    </source>
</evidence>
<sequence length="627" mass="68559">MPRKSKDPSLSSSAVNYILMKLSPVFRSLLTSAIFSSVAVAQYASGDWSLVQDGHSGVSALELVVVSETTAVVFDKVEHNPLQTQGHVAWATELDLVSRTVRPLNPTSNTWCGTGGFLSNGTMVSSGGNPVVIAGGNGLAAIRFFDACDDKTCDVVENQLERRMASLRWYLSSARIEDGSILLMGGSWDNIIINLPNVTNPTYEFYPPKNIHGQNGTPIYMPFLNETLNANFFPLLMQLPDGNFFVAARDKAIIWDWRTNQEVKRLPDVPNGIIISNPIPASATLLPLTPENDYTPEVLICGGSPYPDDLPSWERFVATSQEETSDQCIRMVLNDEGIEKGWEVETMPDPRIMSEMVLLPDGRVLILNGAQTGISGYTWAANQIDESDADHPALTPTLYDPRAPAGQRFTQEGLPTSEIARMYHSTATLTPNASVLIAGSNPNDDFQPNNTFPTEYRLEWLSPPYMTHVRPTYTGLPATLDYNETATLDITIPEDAQNVSVVIMDLGFATHGIHMDQRLVGLVSELSDDRSQISITGPPTPKIYSPGPAYVYLLVDGVPSFGSRILIGTGAEPPFDEGAFSNVMSQQPLYWDRWTAAHPEASQEERDFFANVSAPAEGYPSGGLNGY</sequence>
<name>A0ABR1IWQ9_9AGAR</name>
<dbReference type="Pfam" id="PF07250">
    <property type="entry name" value="Glyoxal_oxid_N"/>
    <property type="match status" value="1"/>
</dbReference>
<proteinExistence type="predicted"/>
<evidence type="ECO:0008006" key="6">
    <source>
        <dbReference type="Google" id="ProtNLM"/>
    </source>
</evidence>
<dbReference type="Gene3D" id="2.60.40.10">
    <property type="entry name" value="Immunoglobulins"/>
    <property type="match status" value="1"/>
</dbReference>
<protein>
    <recommendedName>
        <fullName evidence="6">Copper radical oxidase</fullName>
    </recommendedName>
</protein>
<dbReference type="InterPro" id="IPR013783">
    <property type="entry name" value="Ig-like_fold"/>
</dbReference>
<dbReference type="PANTHER" id="PTHR32208:SF96">
    <property type="entry name" value="GLYOXAL OXIDASE"/>
    <property type="match status" value="1"/>
</dbReference>
<keyword evidence="5" id="KW-1185">Reference proteome</keyword>
<dbReference type="InterPro" id="IPR014756">
    <property type="entry name" value="Ig_E-set"/>
</dbReference>
<reference evidence="4 5" key="1">
    <citation type="submission" date="2024-01" db="EMBL/GenBank/DDBJ databases">
        <title>A draft genome for the cacao thread blight pathogen Marasmiellus scandens.</title>
        <authorList>
            <person name="Baruah I.K."/>
            <person name="Leung J."/>
            <person name="Bukari Y."/>
            <person name="Amoako-Attah I."/>
            <person name="Meinhardt L.W."/>
            <person name="Bailey B.A."/>
            <person name="Cohen S.P."/>
        </authorList>
    </citation>
    <scope>NUCLEOTIDE SEQUENCE [LARGE SCALE GENOMIC DNA]</scope>
    <source>
        <strain evidence="4 5">GH-19</strain>
    </source>
</reference>
<evidence type="ECO:0000313" key="5">
    <source>
        <dbReference type="Proteomes" id="UP001498398"/>
    </source>
</evidence>
<evidence type="ECO:0000313" key="4">
    <source>
        <dbReference type="EMBL" id="KAK7443202.1"/>
    </source>
</evidence>
<dbReference type="SUPFAM" id="SSF50965">
    <property type="entry name" value="Galactose oxidase, central domain"/>
    <property type="match status" value="1"/>
</dbReference>
<accession>A0ABR1IWQ9</accession>
<dbReference type="InterPro" id="IPR037293">
    <property type="entry name" value="Gal_Oxidase_central_sf"/>
</dbReference>
<organism evidence="4 5">
    <name type="scientific">Marasmiellus scandens</name>
    <dbReference type="NCBI Taxonomy" id="2682957"/>
    <lineage>
        <taxon>Eukaryota</taxon>
        <taxon>Fungi</taxon>
        <taxon>Dikarya</taxon>
        <taxon>Basidiomycota</taxon>
        <taxon>Agaricomycotina</taxon>
        <taxon>Agaricomycetes</taxon>
        <taxon>Agaricomycetidae</taxon>
        <taxon>Agaricales</taxon>
        <taxon>Marasmiineae</taxon>
        <taxon>Omphalotaceae</taxon>
        <taxon>Marasmiellus</taxon>
    </lineage>
</organism>
<dbReference type="Gene3D" id="2.130.10.80">
    <property type="entry name" value="Galactose oxidase/kelch, beta-propeller"/>
    <property type="match status" value="1"/>
</dbReference>
<dbReference type="CDD" id="cd02851">
    <property type="entry name" value="E_set_GO_C"/>
    <property type="match status" value="1"/>
</dbReference>
<dbReference type="EMBL" id="JBANRG010000055">
    <property type="protein sequence ID" value="KAK7443202.1"/>
    <property type="molecule type" value="Genomic_DNA"/>
</dbReference>
<evidence type="ECO:0000259" key="3">
    <source>
        <dbReference type="Pfam" id="PF09118"/>
    </source>
</evidence>
<keyword evidence="1" id="KW-0732">Signal</keyword>
<dbReference type="Pfam" id="PF09118">
    <property type="entry name" value="GO-like_E_set"/>
    <property type="match status" value="1"/>
</dbReference>
<dbReference type="SUPFAM" id="SSF81296">
    <property type="entry name" value="E set domains"/>
    <property type="match status" value="1"/>
</dbReference>
<evidence type="ECO:0000259" key="2">
    <source>
        <dbReference type="Pfam" id="PF07250"/>
    </source>
</evidence>
<dbReference type="InterPro" id="IPR011043">
    <property type="entry name" value="Gal_Oxase/kelch_b-propeller"/>
</dbReference>
<dbReference type="InterPro" id="IPR015202">
    <property type="entry name" value="GO-like_E_set"/>
</dbReference>
<feature type="domain" description="Galactose oxidase-like Early set" evidence="3">
    <location>
        <begin position="470"/>
        <end position="565"/>
    </location>
</feature>
<feature type="domain" description="Glyoxal oxidase N-terminal" evidence="2">
    <location>
        <begin position="84"/>
        <end position="465"/>
    </location>
</feature>